<feature type="domain" description="FAD-binding" evidence="4">
    <location>
        <begin position="6"/>
        <end position="357"/>
    </location>
</feature>
<dbReference type="PANTHER" id="PTHR43004:SF19">
    <property type="entry name" value="BINDING MONOOXYGENASE, PUTATIVE (JCVI)-RELATED"/>
    <property type="match status" value="1"/>
</dbReference>
<name>A0A5C8PQ39_9HYPH</name>
<dbReference type="InterPro" id="IPR002938">
    <property type="entry name" value="FAD-bd"/>
</dbReference>
<evidence type="ECO:0000259" key="4">
    <source>
        <dbReference type="Pfam" id="PF01494"/>
    </source>
</evidence>
<sequence>MSCIATSVLIVGAGPVGLALACELGWRGIKCLLVEQGQGDVIFPAGEAINVRTMEHLRRWGIADAARRSEFPQDYPRNVIFVTRLMGYEIARFARDSNDSAHAKAGRFSPEAAIWCPKKWFDPLLRRHAASFPSVTLRDQCRLEAFEQDAQGVRATVVDLATGSRHRIDAAYLAACDGARSMIRRQLGIEFEGTFAEGHNLGIYLRAPDLLARQPHGQASQFLTMSTRHRAALSTVNGKDLWRLSLYVEAGEAEALDPAACVREAFGGDLDVEIIRAQPWSGHRVVARSYRDGRIFLVGDAAHMLWPKGGFGANTGIGDAVDIGWKLAAVLEGWGGAGLLASYEAERRPIGVRNVDEAASNRAADHSLPADPMLEAAGPEGDATRQRVGDIIRATRWKEWNTLGVQLGYRYAASPIVIADGTPEPPDDPSDYQPSTWPGARAPHHWLAPGRSTLDLFGHGFVLVAQRGADAASFAAAADSTGIPMQVHESADAALAALYAAPLVLVRPDGHVAWRGHHAGDAAAVLRQAVGLRATHQHIRPFSHEGGEMEKLQQRS</sequence>
<dbReference type="Pfam" id="PF21274">
    <property type="entry name" value="Rng_hyd_C"/>
    <property type="match status" value="1"/>
</dbReference>
<dbReference type="GO" id="GO:0016709">
    <property type="term" value="F:oxidoreductase activity, acting on paired donors, with incorporation or reduction of molecular oxygen, NAD(P)H as one donor, and incorporation of one atom of oxygen"/>
    <property type="evidence" value="ECO:0007669"/>
    <property type="project" value="UniProtKB-ARBA"/>
</dbReference>
<dbReference type="Gene3D" id="3.50.50.60">
    <property type="entry name" value="FAD/NAD(P)-binding domain"/>
    <property type="match status" value="1"/>
</dbReference>
<organism evidence="5 6">
    <name type="scientific">Vineibacter terrae</name>
    <dbReference type="NCBI Taxonomy" id="2586908"/>
    <lineage>
        <taxon>Bacteria</taxon>
        <taxon>Pseudomonadati</taxon>
        <taxon>Pseudomonadota</taxon>
        <taxon>Alphaproteobacteria</taxon>
        <taxon>Hyphomicrobiales</taxon>
        <taxon>Vineibacter</taxon>
    </lineage>
</organism>
<comment type="cofactor">
    <cofactor evidence="1">
        <name>FAD</name>
        <dbReference type="ChEBI" id="CHEBI:57692"/>
    </cofactor>
</comment>
<dbReference type="Pfam" id="PF01494">
    <property type="entry name" value="FAD_binding_3"/>
    <property type="match status" value="1"/>
</dbReference>
<evidence type="ECO:0000313" key="6">
    <source>
        <dbReference type="Proteomes" id="UP000321638"/>
    </source>
</evidence>
<keyword evidence="6" id="KW-1185">Reference proteome</keyword>
<dbReference type="AlphaFoldDB" id="A0A5C8PQ39"/>
<evidence type="ECO:0000313" key="5">
    <source>
        <dbReference type="EMBL" id="TXL77560.1"/>
    </source>
</evidence>
<dbReference type="SUPFAM" id="SSF51905">
    <property type="entry name" value="FAD/NAD(P)-binding domain"/>
    <property type="match status" value="1"/>
</dbReference>
<dbReference type="RefSeq" id="WP_147846600.1">
    <property type="nucleotide sequence ID" value="NZ_VDUZ01000008.1"/>
</dbReference>
<dbReference type="Gene3D" id="3.40.30.120">
    <property type="match status" value="1"/>
</dbReference>
<dbReference type="PANTHER" id="PTHR43004">
    <property type="entry name" value="TRK SYSTEM POTASSIUM UPTAKE PROTEIN"/>
    <property type="match status" value="1"/>
</dbReference>
<comment type="caution">
    <text evidence="5">The sequence shown here is derived from an EMBL/GenBank/DDBJ whole genome shotgun (WGS) entry which is preliminary data.</text>
</comment>
<dbReference type="Proteomes" id="UP000321638">
    <property type="component" value="Unassembled WGS sequence"/>
</dbReference>
<proteinExistence type="predicted"/>
<keyword evidence="2" id="KW-0285">Flavoprotein</keyword>
<dbReference type="NCBIfam" id="NF004780">
    <property type="entry name" value="PRK06126.1"/>
    <property type="match status" value="1"/>
</dbReference>
<dbReference type="InterPro" id="IPR036188">
    <property type="entry name" value="FAD/NAD-bd_sf"/>
</dbReference>
<evidence type="ECO:0000256" key="2">
    <source>
        <dbReference type="ARBA" id="ARBA00022630"/>
    </source>
</evidence>
<dbReference type="InterPro" id="IPR050641">
    <property type="entry name" value="RIFMO-like"/>
</dbReference>
<gene>
    <name evidence="5" type="ORF">FHP25_09015</name>
</gene>
<dbReference type="EMBL" id="VDUZ01000008">
    <property type="protein sequence ID" value="TXL77560.1"/>
    <property type="molecule type" value="Genomic_DNA"/>
</dbReference>
<evidence type="ECO:0000256" key="3">
    <source>
        <dbReference type="ARBA" id="ARBA00022827"/>
    </source>
</evidence>
<protein>
    <recommendedName>
        <fullName evidence="4">FAD-binding domain-containing protein</fullName>
    </recommendedName>
</protein>
<evidence type="ECO:0000256" key="1">
    <source>
        <dbReference type="ARBA" id="ARBA00001974"/>
    </source>
</evidence>
<accession>A0A5C8PQ39</accession>
<dbReference type="Gene3D" id="3.30.9.10">
    <property type="entry name" value="D-Amino Acid Oxidase, subunit A, domain 2"/>
    <property type="match status" value="1"/>
</dbReference>
<keyword evidence="3" id="KW-0274">FAD</keyword>
<dbReference type="PRINTS" id="PR00420">
    <property type="entry name" value="RNGMNOXGNASE"/>
</dbReference>
<dbReference type="OrthoDB" id="9791689at2"/>
<dbReference type="GO" id="GO:0071949">
    <property type="term" value="F:FAD binding"/>
    <property type="evidence" value="ECO:0007669"/>
    <property type="project" value="InterPro"/>
</dbReference>
<reference evidence="5 6" key="1">
    <citation type="submission" date="2019-06" db="EMBL/GenBank/DDBJ databases">
        <title>New taxonomy in bacterial strain CC-CFT640, isolated from vineyard.</title>
        <authorList>
            <person name="Lin S.-Y."/>
            <person name="Tsai C.-F."/>
            <person name="Young C.-C."/>
        </authorList>
    </citation>
    <scope>NUCLEOTIDE SEQUENCE [LARGE SCALE GENOMIC DNA]</scope>
    <source>
        <strain evidence="5 6">CC-CFT640</strain>
    </source>
</reference>